<dbReference type="Gene3D" id="3.30.870.10">
    <property type="entry name" value="Endonuclease Chain A"/>
    <property type="match status" value="1"/>
</dbReference>
<dbReference type="AlphaFoldDB" id="F3FWC1"/>
<feature type="non-terminal residue" evidence="2">
    <location>
        <position position="94"/>
    </location>
</feature>
<organism evidence="2 3">
    <name type="scientific">Pseudomonas syringae pv. japonica str. M301072</name>
    <dbReference type="NCBI Taxonomy" id="629262"/>
    <lineage>
        <taxon>Bacteria</taxon>
        <taxon>Pseudomonadati</taxon>
        <taxon>Pseudomonadota</taxon>
        <taxon>Gammaproteobacteria</taxon>
        <taxon>Pseudomonadales</taxon>
        <taxon>Pseudomonadaceae</taxon>
        <taxon>Pseudomonas</taxon>
        <taxon>Pseudomonas syringae</taxon>
    </lineage>
</organism>
<accession>F3FWC1</accession>
<dbReference type="GO" id="GO:0006793">
    <property type="term" value="P:phosphorus metabolic process"/>
    <property type="evidence" value="ECO:0007669"/>
    <property type="project" value="UniProtKB-ARBA"/>
</dbReference>
<evidence type="ECO:0000313" key="2">
    <source>
        <dbReference type="EMBL" id="EGH34513.1"/>
    </source>
</evidence>
<proteinExistence type="predicted"/>
<feature type="domain" description="PLD phosphodiesterase" evidence="1">
    <location>
        <begin position="74"/>
        <end position="94"/>
    </location>
</feature>
<feature type="non-terminal residue" evidence="2">
    <location>
        <position position="1"/>
    </location>
</feature>
<reference evidence="2 3" key="1">
    <citation type="journal article" date="2011" name="PLoS Pathog.">
        <title>Dynamic evolution of pathogenicity revealed by sequencing and comparative genomics of 19 Pseudomonas syringae isolates.</title>
        <authorList>
            <person name="Baltrus D.A."/>
            <person name="Nishimura M.T."/>
            <person name="Romanchuk A."/>
            <person name="Chang J.H."/>
            <person name="Mukhtar M.S."/>
            <person name="Cherkis K."/>
            <person name="Roach J."/>
            <person name="Grant S.R."/>
            <person name="Jones C.D."/>
            <person name="Dangl J.L."/>
        </authorList>
    </citation>
    <scope>NUCLEOTIDE SEQUENCE [LARGE SCALE GENOMIC DNA]</scope>
    <source>
        <strain evidence="3">M301072PT</strain>
    </source>
</reference>
<name>F3FWC1_PSESX</name>
<comment type="caution">
    <text evidence="2">The sequence shown here is derived from an EMBL/GenBank/DDBJ whole genome shotgun (WGS) entry which is preliminary data.</text>
</comment>
<dbReference type="SUPFAM" id="SSF56024">
    <property type="entry name" value="Phospholipase D/nuclease"/>
    <property type="match status" value="1"/>
</dbReference>
<dbReference type="Proteomes" id="UP000004471">
    <property type="component" value="Unassembled WGS sequence"/>
</dbReference>
<sequence length="94" mass="10474">RQRIDIEQFYVADHAGSVMDKVLESLTAAGQRGVRIRFLLEEKGLKLSDPQTLERLRAIPNLTLRVLPYAKLTGSGIIHAKFLVVDGRQAFIGS</sequence>
<dbReference type="Pfam" id="PF13091">
    <property type="entry name" value="PLDc_2"/>
    <property type="match status" value="1"/>
</dbReference>
<protein>
    <submittedName>
        <fullName evidence="2">Phospholipase D/transphosphatidylase</fullName>
    </submittedName>
</protein>
<evidence type="ECO:0000259" key="1">
    <source>
        <dbReference type="PROSITE" id="PS50035"/>
    </source>
</evidence>
<dbReference type="PROSITE" id="PS50035">
    <property type="entry name" value="PLD"/>
    <property type="match status" value="1"/>
</dbReference>
<evidence type="ECO:0000313" key="3">
    <source>
        <dbReference type="Proteomes" id="UP000004471"/>
    </source>
</evidence>
<dbReference type="InterPro" id="IPR001736">
    <property type="entry name" value="PLipase_D/transphosphatidylase"/>
</dbReference>
<dbReference type="EMBL" id="AEAH01002607">
    <property type="protein sequence ID" value="EGH34513.1"/>
    <property type="molecule type" value="Genomic_DNA"/>
</dbReference>
<gene>
    <name evidence="2" type="ORF">PSYJA_38419</name>
</gene>
<dbReference type="GO" id="GO:0003824">
    <property type="term" value="F:catalytic activity"/>
    <property type="evidence" value="ECO:0007669"/>
    <property type="project" value="InterPro"/>
</dbReference>
<dbReference type="InterPro" id="IPR025202">
    <property type="entry name" value="PLD-like_dom"/>
</dbReference>